<dbReference type="AlphaFoldDB" id="A0A6A6ND28"/>
<keyword evidence="3" id="KW-1185">Reference proteome</keyword>
<proteinExistence type="predicted"/>
<feature type="region of interest" description="Disordered" evidence="1">
    <location>
        <begin position="1"/>
        <end position="98"/>
    </location>
</feature>
<name>A0A6A6ND28_HEVBR</name>
<feature type="compositionally biased region" description="Low complexity" evidence="1">
    <location>
        <begin position="32"/>
        <end position="43"/>
    </location>
</feature>
<sequence length="129" mass="14264">MGCFLSKNSTQEDQRTDTGGGSKFNAQQSAPSSLHLSTGSQSSFPKENQRYGQRQSAAPSASQNYEGYGQRQSASSSSFPEEIQSHTPVSQNYQVHRQPQNLVKELPKTTGQFLNKLTYSFWSSLYGIC</sequence>
<accession>A0A6A6ND28</accession>
<comment type="caution">
    <text evidence="2">The sequence shown here is derived from an EMBL/GenBank/DDBJ whole genome shotgun (WGS) entry which is preliminary data.</text>
</comment>
<evidence type="ECO:0000313" key="3">
    <source>
        <dbReference type="Proteomes" id="UP000467840"/>
    </source>
</evidence>
<evidence type="ECO:0000256" key="1">
    <source>
        <dbReference type="SAM" id="MobiDB-lite"/>
    </source>
</evidence>
<gene>
    <name evidence="2" type="ORF">GH714_035054</name>
</gene>
<reference evidence="2 3" key="1">
    <citation type="journal article" date="2020" name="Mol. Plant">
        <title>The Chromosome-Based Rubber Tree Genome Provides New Insights into Spurge Genome Evolution and Rubber Biosynthesis.</title>
        <authorList>
            <person name="Liu J."/>
            <person name="Shi C."/>
            <person name="Shi C.C."/>
            <person name="Li W."/>
            <person name="Zhang Q.J."/>
            <person name="Zhang Y."/>
            <person name="Li K."/>
            <person name="Lu H.F."/>
            <person name="Shi C."/>
            <person name="Zhu S.T."/>
            <person name="Xiao Z.Y."/>
            <person name="Nan H."/>
            <person name="Yue Y."/>
            <person name="Zhu X.G."/>
            <person name="Wu Y."/>
            <person name="Hong X.N."/>
            <person name="Fan G.Y."/>
            <person name="Tong Y."/>
            <person name="Zhang D."/>
            <person name="Mao C.L."/>
            <person name="Liu Y.L."/>
            <person name="Hao S.J."/>
            <person name="Liu W.Q."/>
            <person name="Lv M.Q."/>
            <person name="Zhang H.B."/>
            <person name="Liu Y."/>
            <person name="Hu-Tang G.R."/>
            <person name="Wang J.P."/>
            <person name="Wang J.H."/>
            <person name="Sun Y.H."/>
            <person name="Ni S.B."/>
            <person name="Chen W.B."/>
            <person name="Zhang X.C."/>
            <person name="Jiao Y.N."/>
            <person name="Eichler E.E."/>
            <person name="Li G.H."/>
            <person name="Liu X."/>
            <person name="Gao L.Z."/>
        </authorList>
    </citation>
    <scope>NUCLEOTIDE SEQUENCE [LARGE SCALE GENOMIC DNA]</scope>
    <source>
        <strain evidence="3">cv. GT1</strain>
        <tissue evidence="2">Leaf</tissue>
    </source>
</reference>
<organism evidence="2 3">
    <name type="scientific">Hevea brasiliensis</name>
    <name type="common">Para rubber tree</name>
    <name type="synonym">Siphonia brasiliensis</name>
    <dbReference type="NCBI Taxonomy" id="3981"/>
    <lineage>
        <taxon>Eukaryota</taxon>
        <taxon>Viridiplantae</taxon>
        <taxon>Streptophyta</taxon>
        <taxon>Embryophyta</taxon>
        <taxon>Tracheophyta</taxon>
        <taxon>Spermatophyta</taxon>
        <taxon>Magnoliopsida</taxon>
        <taxon>eudicotyledons</taxon>
        <taxon>Gunneridae</taxon>
        <taxon>Pentapetalae</taxon>
        <taxon>rosids</taxon>
        <taxon>fabids</taxon>
        <taxon>Malpighiales</taxon>
        <taxon>Euphorbiaceae</taxon>
        <taxon>Crotonoideae</taxon>
        <taxon>Micrandreae</taxon>
        <taxon>Hevea</taxon>
    </lineage>
</organism>
<evidence type="ECO:0000313" key="2">
    <source>
        <dbReference type="EMBL" id="KAF2323384.1"/>
    </source>
</evidence>
<dbReference type="Proteomes" id="UP000467840">
    <property type="component" value="Chromosome 11"/>
</dbReference>
<dbReference type="EMBL" id="JAAGAX010000002">
    <property type="protein sequence ID" value="KAF2323384.1"/>
    <property type="molecule type" value="Genomic_DNA"/>
</dbReference>
<feature type="compositionally biased region" description="Polar residues" evidence="1">
    <location>
        <begin position="44"/>
        <end position="98"/>
    </location>
</feature>
<protein>
    <submittedName>
        <fullName evidence="2">Uncharacterized protein</fullName>
    </submittedName>
</protein>